<name>A0A7D9JJD1_PARCT</name>
<evidence type="ECO:0000256" key="1">
    <source>
        <dbReference type="SAM" id="MobiDB-lite"/>
    </source>
</evidence>
<feature type="non-terminal residue" evidence="2">
    <location>
        <position position="83"/>
    </location>
</feature>
<evidence type="ECO:0000313" key="3">
    <source>
        <dbReference type="Proteomes" id="UP001152795"/>
    </source>
</evidence>
<sequence>MDCGENRNDQENCREDRNDQEPKHQWERYIAPKPMDHAAADAPNKSVRWDTSGDEKKLMPFQSRKKASHQRRSQRKSTLRRIG</sequence>
<organism evidence="2 3">
    <name type="scientific">Paramuricea clavata</name>
    <name type="common">Red gorgonian</name>
    <name type="synonym">Violescent sea-whip</name>
    <dbReference type="NCBI Taxonomy" id="317549"/>
    <lineage>
        <taxon>Eukaryota</taxon>
        <taxon>Metazoa</taxon>
        <taxon>Cnidaria</taxon>
        <taxon>Anthozoa</taxon>
        <taxon>Octocorallia</taxon>
        <taxon>Malacalcyonacea</taxon>
        <taxon>Plexauridae</taxon>
        <taxon>Paramuricea</taxon>
    </lineage>
</organism>
<feature type="compositionally biased region" description="Basic residues" evidence="1">
    <location>
        <begin position="63"/>
        <end position="83"/>
    </location>
</feature>
<evidence type="ECO:0000313" key="2">
    <source>
        <dbReference type="EMBL" id="CAB4030431.1"/>
    </source>
</evidence>
<feature type="compositionally biased region" description="Basic and acidic residues" evidence="1">
    <location>
        <begin position="47"/>
        <end position="58"/>
    </location>
</feature>
<gene>
    <name evidence="2" type="ORF">PACLA_8A041917</name>
</gene>
<reference evidence="2" key="1">
    <citation type="submission" date="2020-04" db="EMBL/GenBank/DDBJ databases">
        <authorList>
            <person name="Alioto T."/>
            <person name="Alioto T."/>
            <person name="Gomez Garrido J."/>
        </authorList>
    </citation>
    <scope>NUCLEOTIDE SEQUENCE</scope>
    <source>
        <strain evidence="2">A484AB</strain>
    </source>
</reference>
<protein>
    <submittedName>
        <fullName evidence="2">Uncharacterized protein</fullName>
    </submittedName>
</protein>
<accession>A0A7D9JJD1</accession>
<proteinExistence type="predicted"/>
<feature type="compositionally biased region" description="Basic and acidic residues" evidence="1">
    <location>
        <begin position="1"/>
        <end position="27"/>
    </location>
</feature>
<dbReference type="Proteomes" id="UP001152795">
    <property type="component" value="Unassembled WGS sequence"/>
</dbReference>
<dbReference type="EMBL" id="CACRXK020016870">
    <property type="protein sequence ID" value="CAB4030431.1"/>
    <property type="molecule type" value="Genomic_DNA"/>
</dbReference>
<comment type="caution">
    <text evidence="2">The sequence shown here is derived from an EMBL/GenBank/DDBJ whole genome shotgun (WGS) entry which is preliminary data.</text>
</comment>
<feature type="region of interest" description="Disordered" evidence="1">
    <location>
        <begin position="1"/>
        <end position="83"/>
    </location>
</feature>
<dbReference type="AlphaFoldDB" id="A0A7D9JJD1"/>
<keyword evidence="3" id="KW-1185">Reference proteome</keyword>